<proteinExistence type="inferred from homology"/>
<evidence type="ECO:0000313" key="10">
    <source>
        <dbReference type="EMBL" id="GGI88919.1"/>
    </source>
</evidence>
<dbReference type="PANTHER" id="PTHR43222:SF11">
    <property type="entry name" value="PHOSPHATASE NUDJ"/>
    <property type="match status" value="1"/>
</dbReference>
<keyword evidence="6 8" id="KW-0460">Magnesium</keyword>
<dbReference type="PROSITE" id="PS00893">
    <property type="entry name" value="NUDIX_BOX"/>
    <property type="match status" value="1"/>
</dbReference>
<dbReference type="PANTHER" id="PTHR43222">
    <property type="entry name" value="NUDIX HYDROLASE 23"/>
    <property type="match status" value="1"/>
</dbReference>
<evidence type="ECO:0000256" key="4">
    <source>
        <dbReference type="ARBA" id="ARBA00015552"/>
    </source>
</evidence>
<dbReference type="SUPFAM" id="SSF55811">
    <property type="entry name" value="Nudix"/>
    <property type="match status" value="1"/>
</dbReference>
<comment type="subunit">
    <text evidence="3 8">Monomer.</text>
</comment>
<evidence type="ECO:0000256" key="7">
    <source>
        <dbReference type="RuleBase" id="RU003476"/>
    </source>
</evidence>
<dbReference type="PRINTS" id="PR00502">
    <property type="entry name" value="NUDIXFAMILY"/>
</dbReference>
<comment type="caution">
    <text evidence="10">The sequence shown here is derived from an EMBL/GenBank/DDBJ whole genome shotgun (WGS) entry which is preliminary data.</text>
</comment>
<evidence type="ECO:0000313" key="11">
    <source>
        <dbReference type="Proteomes" id="UP000613743"/>
    </source>
</evidence>
<reference evidence="10" key="2">
    <citation type="submission" date="2020-09" db="EMBL/GenBank/DDBJ databases">
        <authorList>
            <person name="Sun Q."/>
            <person name="Ohkuma M."/>
        </authorList>
    </citation>
    <scope>NUCLEOTIDE SEQUENCE</scope>
    <source>
        <strain evidence="10">JCM 30804</strain>
    </source>
</reference>
<name>A0A917ND71_9GAMM</name>
<dbReference type="InterPro" id="IPR000086">
    <property type="entry name" value="NUDIX_hydrolase_dom"/>
</dbReference>
<evidence type="ECO:0000256" key="6">
    <source>
        <dbReference type="ARBA" id="ARBA00022842"/>
    </source>
</evidence>
<organism evidence="10 11">
    <name type="scientific">Shewanella gelidii</name>
    <dbReference type="NCBI Taxonomy" id="1642821"/>
    <lineage>
        <taxon>Bacteria</taxon>
        <taxon>Pseudomonadati</taxon>
        <taxon>Pseudomonadota</taxon>
        <taxon>Gammaproteobacteria</taxon>
        <taxon>Alteromonadales</taxon>
        <taxon>Shewanellaceae</taxon>
        <taxon>Shewanella</taxon>
    </lineage>
</organism>
<dbReference type="EMBL" id="BMPZ01000009">
    <property type="protein sequence ID" value="GGI88919.1"/>
    <property type="molecule type" value="Genomic_DNA"/>
</dbReference>
<evidence type="ECO:0000256" key="2">
    <source>
        <dbReference type="ARBA" id="ARBA00007608"/>
    </source>
</evidence>
<evidence type="ECO:0000259" key="9">
    <source>
        <dbReference type="PROSITE" id="PS51462"/>
    </source>
</evidence>
<dbReference type="GO" id="GO:0004787">
    <property type="term" value="F:thiamine diphosphate phosphatase activity"/>
    <property type="evidence" value="ECO:0007669"/>
    <property type="project" value="InterPro"/>
</dbReference>
<dbReference type="Pfam" id="PF00293">
    <property type="entry name" value="NUDIX"/>
    <property type="match status" value="1"/>
</dbReference>
<evidence type="ECO:0000256" key="1">
    <source>
        <dbReference type="ARBA" id="ARBA00001946"/>
    </source>
</evidence>
<evidence type="ECO:0000256" key="3">
    <source>
        <dbReference type="ARBA" id="ARBA00011245"/>
    </source>
</evidence>
<accession>A0A917ND71</accession>
<dbReference type="RefSeq" id="WP_188922005.1">
    <property type="nucleotide sequence ID" value="NZ_BMPZ01000009.1"/>
</dbReference>
<dbReference type="GO" id="GO:0017110">
    <property type="term" value="F:nucleoside diphosphate phosphatase activity"/>
    <property type="evidence" value="ECO:0007669"/>
    <property type="project" value="InterPro"/>
</dbReference>
<gene>
    <name evidence="8" type="primary">nudJ</name>
    <name evidence="10" type="ORF">GCM10009332_27920</name>
</gene>
<dbReference type="CDD" id="cd03675">
    <property type="entry name" value="NUDIX_Hydrolase"/>
    <property type="match status" value="1"/>
</dbReference>
<sequence>MQERYRPNVTVAAVVHYKGRFLLVEERIDQQIVFNQPAGHIEANESVEQACSRELYEETGIRAQADSLICIYQFQANNNASYLRFTFAIELEALSPIRPQDPQIISAQWLTYDEIKQQQSTHRSPLVMQSIDDYLANKQHDLSILNHDFL</sequence>
<comment type="similarity">
    <text evidence="2 8">Belongs to the Nudix hydrolase family. NudJ subfamily.</text>
</comment>
<dbReference type="InterPro" id="IPR015797">
    <property type="entry name" value="NUDIX_hydrolase-like_dom_sf"/>
</dbReference>
<reference evidence="10" key="1">
    <citation type="journal article" date="2014" name="Int. J. Syst. Evol. Microbiol.">
        <title>Complete genome sequence of Corynebacterium casei LMG S-19264T (=DSM 44701T), isolated from a smear-ripened cheese.</title>
        <authorList>
            <consortium name="US DOE Joint Genome Institute (JGI-PGF)"/>
            <person name="Walter F."/>
            <person name="Albersmeier A."/>
            <person name="Kalinowski J."/>
            <person name="Ruckert C."/>
        </authorList>
    </citation>
    <scope>NUCLEOTIDE SEQUENCE</scope>
    <source>
        <strain evidence="10">JCM 30804</strain>
    </source>
</reference>
<protein>
    <recommendedName>
        <fullName evidence="4 8">Phosphatase NudJ</fullName>
        <ecNumber evidence="8">3.6.1.-</ecNumber>
    </recommendedName>
</protein>
<keyword evidence="11" id="KW-1185">Reference proteome</keyword>
<evidence type="ECO:0000256" key="5">
    <source>
        <dbReference type="ARBA" id="ARBA00022801"/>
    </source>
</evidence>
<evidence type="ECO:0000256" key="8">
    <source>
        <dbReference type="RuleBase" id="RU364043"/>
    </source>
</evidence>
<dbReference type="GO" id="GO:0017111">
    <property type="term" value="F:ribonucleoside triphosphate phosphatase activity"/>
    <property type="evidence" value="ECO:0007669"/>
    <property type="project" value="InterPro"/>
</dbReference>
<dbReference type="Proteomes" id="UP000613743">
    <property type="component" value="Unassembled WGS sequence"/>
</dbReference>
<dbReference type="PROSITE" id="PS51462">
    <property type="entry name" value="NUDIX"/>
    <property type="match status" value="1"/>
</dbReference>
<dbReference type="InterPro" id="IPR020476">
    <property type="entry name" value="Nudix_hydrolase"/>
</dbReference>
<keyword evidence="5 7" id="KW-0378">Hydrolase</keyword>
<comment type="cofactor">
    <cofactor evidence="1 8">
        <name>Mg(2+)</name>
        <dbReference type="ChEBI" id="CHEBI:18420"/>
    </cofactor>
</comment>
<dbReference type="InterPro" id="IPR020084">
    <property type="entry name" value="NUDIX_hydrolase_CS"/>
</dbReference>
<dbReference type="Gene3D" id="3.90.79.10">
    <property type="entry name" value="Nucleoside Triphosphate Pyrophosphohydrolase"/>
    <property type="match status" value="1"/>
</dbReference>
<dbReference type="AlphaFoldDB" id="A0A917ND71"/>
<dbReference type="InterPro" id="IPR033713">
    <property type="entry name" value="NudJ"/>
</dbReference>
<dbReference type="EC" id="3.6.1.-" evidence="8"/>
<feature type="domain" description="Nudix hydrolase" evidence="9">
    <location>
        <begin position="4"/>
        <end position="139"/>
    </location>
</feature>